<reference evidence="3 4" key="1">
    <citation type="submission" date="2022-06" db="EMBL/GenBank/DDBJ databases">
        <title>Rhizosaccharibacter gen. nov. sp. nov. KSS12, endophytic bacteria isolated from sugarcane.</title>
        <authorList>
            <person name="Pitiwittayakul N."/>
        </authorList>
    </citation>
    <scope>NUCLEOTIDE SEQUENCE [LARGE SCALE GENOMIC DNA]</scope>
    <source>
        <strain evidence="3 4">KSS12</strain>
    </source>
</reference>
<feature type="chain" id="PRO_5046388602" description="Translation initiation factor IF-2" evidence="2">
    <location>
        <begin position="27"/>
        <end position="107"/>
    </location>
</feature>
<dbReference type="EMBL" id="JAMZEJ010000003">
    <property type="protein sequence ID" value="MCQ8240249.1"/>
    <property type="molecule type" value="Genomic_DNA"/>
</dbReference>
<proteinExistence type="predicted"/>
<dbReference type="RefSeq" id="WP_422918996.1">
    <property type="nucleotide sequence ID" value="NZ_JAMZEJ010000003.1"/>
</dbReference>
<evidence type="ECO:0000313" key="4">
    <source>
        <dbReference type="Proteomes" id="UP001524547"/>
    </source>
</evidence>
<feature type="region of interest" description="Disordered" evidence="1">
    <location>
        <begin position="26"/>
        <end position="107"/>
    </location>
</feature>
<evidence type="ECO:0000256" key="1">
    <source>
        <dbReference type="SAM" id="MobiDB-lite"/>
    </source>
</evidence>
<sequence>MISNRTVRAVLAGGGLAMLLCGGALAQPASPRGDVSSGQRITGHNSTHKDAHSNTGPEQPAPAKANAVAPSKRLPEGRVQEREQVAPSVDAPVKPGTRPKPGQDIPH</sequence>
<feature type="compositionally biased region" description="Basic and acidic residues" evidence="1">
    <location>
        <begin position="73"/>
        <end position="84"/>
    </location>
</feature>
<protein>
    <recommendedName>
        <fullName evidence="5">Translation initiation factor IF-2</fullName>
    </recommendedName>
</protein>
<keyword evidence="4" id="KW-1185">Reference proteome</keyword>
<dbReference type="Proteomes" id="UP001524547">
    <property type="component" value="Unassembled WGS sequence"/>
</dbReference>
<gene>
    <name evidence="3" type="ORF">NFI88_05255</name>
</gene>
<keyword evidence="2" id="KW-0732">Signal</keyword>
<evidence type="ECO:0008006" key="5">
    <source>
        <dbReference type="Google" id="ProtNLM"/>
    </source>
</evidence>
<feature type="signal peptide" evidence="2">
    <location>
        <begin position="1"/>
        <end position="26"/>
    </location>
</feature>
<evidence type="ECO:0000256" key="2">
    <source>
        <dbReference type="SAM" id="SignalP"/>
    </source>
</evidence>
<accession>A0ABT1VV71</accession>
<comment type="caution">
    <text evidence="3">The sequence shown here is derived from an EMBL/GenBank/DDBJ whole genome shotgun (WGS) entry which is preliminary data.</text>
</comment>
<evidence type="ECO:0000313" key="3">
    <source>
        <dbReference type="EMBL" id="MCQ8240249.1"/>
    </source>
</evidence>
<organism evidence="3 4">
    <name type="scientific">Rhizosaccharibacter radicis</name>
    <dbReference type="NCBI Taxonomy" id="2782605"/>
    <lineage>
        <taxon>Bacteria</taxon>
        <taxon>Pseudomonadati</taxon>
        <taxon>Pseudomonadota</taxon>
        <taxon>Alphaproteobacteria</taxon>
        <taxon>Acetobacterales</taxon>
        <taxon>Acetobacteraceae</taxon>
        <taxon>Rhizosaccharibacter</taxon>
    </lineage>
</organism>
<name>A0ABT1VV71_9PROT</name>
<feature type="compositionally biased region" description="Polar residues" evidence="1">
    <location>
        <begin position="36"/>
        <end position="45"/>
    </location>
</feature>